<dbReference type="Proteomes" id="UP000280726">
    <property type="component" value="Unassembled WGS sequence"/>
</dbReference>
<dbReference type="InterPro" id="IPR050982">
    <property type="entry name" value="Auxin_biosynth/cation_transpt"/>
</dbReference>
<dbReference type="Pfam" id="PF13738">
    <property type="entry name" value="Pyr_redox_3"/>
    <property type="match status" value="1"/>
</dbReference>
<organism evidence="2 3">
    <name type="scientific">Georgenia muralis</name>
    <dbReference type="NCBI Taxonomy" id="154117"/>
    <lineage>
        <taxon>Bacteria</taxon>
        <taxon>Bacillati</taxon>
        <taxon>Actinomycetota</taxon>
        <taxon>Actinomycetes</taxon>
        <taxon>Micrococcales</taxon>
        <taxon>Bogoriellaceae</taxon>
        <taxon>Georgenia</taxon>
    </lineage>
</organism>
<evidence type="ECO:0000313" key="2">
    <source>
        <dbReference type="EMBL" id="RPF26940.1"/>
    </source>
</evidence>
<evidence type="ECO:0000256" key="1">
    <source>
        <dbReference type="ARBA" id="ARBA00023002"/>
    </source>
</evidence>
<dbReference type="GO" id="GO:0050660">
    <property type="term" value="F:flavin adenine dinucleotide binding"/>
    <property type="evidence" value="ECO:0007669"/>
    <property type="project" value="TreeGrafter"/>
</dbReference>
<dbReference type="RefSeq" id="WP_123916150.1">
    <property type="nucleotide sequence ID" value="NZ_RKRA01000001.1"/>
</dbReference>
<dbReference type="OrthoDB" id="9808049at2"/>
<reference evidence="2 3" key="1">
    <citation type="submission" date="2018-11" db="EMBL/GenBank/DDBJ databases">
        <title>Sequencing the genomes of 1000 actinobacteria strains.</title>
        <authorList>
            <person name="Klenk H.-P."/>
        </authorList>
    </citation>
    <scope>NUCLEOTIDE SEQUENCE [LARGE SCALE GENOMIC DNA]</scope>
    <source>
        <strain evidence="2 3">DSM 14418</strain>
    </source>
</reference>
<evidence type="ECO:0000313" key="3">
    <source>
        <dbReference type="Proteomes" id="UP000280726"/>
    </source>
</evidence>
<dbReference type="Gene3D" id="3.50.50.60">
    <property type="entry name" value="FAD/NAD(P)-binding domain"/>
    <property type="match status" value="1"/>
</dbReference>
<gene>
    <name evidence="2" type="ORF">EDD32_1400</name>
</gene>
<proteinExistence type="predicted"/>
<name>A0A3N4Z6Z5_9MICO</name>
<dbReference type="GO" id="GO:0004497">
    <property type="term" value="F:monooxygenase activity"/>
    <property type="evidence" value="ECO:0007669"/>
    <property type="project" value="TreeGrafter"/>
</dbReference>
<sequence length="362" mass="38935">MSTVIVGAGQAGLVTAYHLGRLGQPAVVLDARDRVGDSWRERYDSLRLFSPGMADGLPGLPFPGPRHEFPTARLMGDYLEQYAATMELPVRTGVRVERVSRRGGGFTVETSQGALDADDVVIATGGHTRPYVPELARDLDPGILQLHSTGYRNPGQLQAGPVLVVGASHSGADLSLESAADHETYLVGKIHGQIPVGNGGPLTAVAGHLIMFAARHVLTLRTPVGRRLAPRFRHHGAPLERPKKADLERAGVVLLPHRVTGTRDGLPVLDDGRVLDVRNVLWCTGFREDWNWIEGLPLAEDGYPRQRRGVVDDVEGLYFMGLPFQYAAASGLVLGASRDGRYVAEHIAARRRAQVSAGAAAA</sequence>
<keyword evidence="3" id="KW-1185">Reference proteome</keyword>
<dbReference type="PANTHER" id="PTHR43539:SF78">
    <property type="entry name" value="FLAVIN-CONTAINING MONOOXYGENASE"/>
    <property type="match status" value="1"/>
</dbReference>
<comment type="caution">
    <text evidence="2">The sequence shown here is derived from an EMBL/GenBank/DDBJ whole genome shotgun (WGS) entry which is preliminary data.</text>
</comment>
<dbReference type="PANTHER" id="PTHR43539">
    <property type="entry name" value="FLAVIN-BINDING MONOOXYGENASE-LIKE PROTEIN (AFU_ORTHOLOGUE AFUA_4G09220)"/>
    <property type="match status" value="1"/>
</dbReference>
<keyword evidence="1" id="KW-0560">Oxidoreductase</keyword>
<dbReference type="PRINTS" id="PR00368">
    <property type="entry name" value="FADPNR"/>
</dbReference>
<dbReference type="EMBL" id="RKRA01000001">
    <property type="protein sequence ID" value="RPF26940.1"/>
    <property type="molecule type" value="Genomic_DNA"/>
</dbReference>
<accession>A0A3N4Z6Z5</accession>
<dbReference type="AlphaFoldDB" id="A0A3N4Z6Z5"/>
<protein>
    <submittedName>
        <fullName evidence="2">Putative flavoprotein involved in K+ transport</fullName>
    </submittedName>
</protein>
<dbReference type="PRINTS" id="PR00411">
    <property type="entry name" value="PNDRDTASEI"/>
</dbReference>
<dbReference type="InterPro" id="IPR036188">
    <property type="entry name" value="FAD/NAD-bd_sf"/>
</dbReference>
<dbReference type="SUPFAM" id="SSF51905">
    <property type="entry name" value="FAD/NAD(P)-binding domain"/>
    <property type="match status" value="2"/>
</dbReference>